<proteinExistence type="predicted"/>
<accession>A0A0F9LX84</accession>
<comment type="caution">
    <text evidence="1">The sequence shown here is derived from an EMBL/GenBank/DDBJ whole genome shotgun (WGS) entry which is preliminary data.</text>
</comment>
<protein>
    <submittedName>
        <fullName evidence="1">Uncharacterized protein</fullName>
    </submittedName>
</protein>
<evidence type="ECO:0000313" key="1">
    <source>
        <dbReference type="EMBL" id="KKM91741.1"/>
    </source>
</evidence>
<reference evidence="1" key="1">
    <citation type="journal article" date="2015" name="Nature">
        <title>Complex archaea that bridge the gap between prokaryotes and eukaryotes.</title>
        <authorList>
            <person name="Spang A."/>
            <person name="Saw J.H."/>
            <person name="Jorgensen S.L."/>
            <person name="Zaremba-Niedzwiedzka K."/>
            <person name="Martijn J."/>
            <person name="Lind A.E."/>
            <person name="van Eijk R."/>
            <person name="Schleper C."/>
            <person name="Guy L."/>
            <person name="Ettema T.J."/>
        </authorList>
    </citation>
    <scope>NUCLEOTIDE SEQUENCE</scope>
</reference>
<dbReference type="EMBL" id="LAZR01006492">
    <property type="protein sequence ID" value="KKM91741.1"/>
    <property type="molecule type" value="Genomic_DNA"/>
</dbReference>
<dbReference type="AlphaFoldDB" id="A0A0F9LX84"/>
<gene>
    <name evidence="1" type="ORF">LCGC14_1225360</name>
</gene>
<organism evidence="1">
    <name type="scientific">marine sediment metagenome</name>
    <dbReference type="NCBI Taxonomy" id="412755"/>
    <lineage>
        <taxon>unclassified sequences</taxon>
        <taxon>metagenomes</taxon>
        <taxon>ecological metagenomes</taxon>
    </lineage>
</organism>
<sequence>MKAWAKSSGLKFIWSLIMTNIEGKGTYIAGVEHDDGSIVTTELGFTFQQEDGQELGFDVHEIDGAGTALLFGNQIFFLKYWTDEQLDKASKAFAKAVEMEKEKRNDTKSRI</sequence>
<name>A0A0F9LX84_9ZZZZ</name>